<gene>
    <name evidence="6" type="ORF">IJ22_00510</name>
</gene>
<dbReference type="InterPro" id="IPR050327">
    <property type="entry name" value="Proton-linked_MCT"/>
</dbReference>
<organism evidence="6 7">
    <name type="scientific">Paenibacillus naphthalenovorans</name>
    <dbReference type="NCBI Taxonomy" id="162209"/>
    <lineage>
        <taxon>Bacteria</taxon>
        <taxon>Bacillati</taxon>
        <taxon>Bacillota</taxon>
        <taxon>Bacilli</taxon>
        <taxon>Bacillales</taxon>
        <taxon>Paenibacillaceae</taxon>
        <taxon>Paenibacillus</taxon>
    </lineage>
</organism>
<proteinExistence type="predicted"/>
<dbReference type="PANTHER" id="PTHR11360">
    <property type="entry name" value="MONOCARBOXYLATE TRANSPORTER"/>
    <property type="match status" value="1"/>
</dbReference>
<keyword evidence="2" id="KW-0813">Transport</keyword>
<evidence type="ECO:0000256" key="5">
    <source>
        <dbReference type="ARBA" id="ARBA00023136"/>
    </source>
</evidence>
<dbReference type="GO" id="GO:0022857">
    <property type="term" value="F:transmembrane transporter activity"/>
    <property type="evidence" value="ECO:0007669"/>
    <property type="project" value="InterPro"/>
</dbReference>
<sequence length="417" mass="46212">MHYGWIIVSITFITILIVAGIRSTTGVLIIPLEQEFEWSRSAISLAFAVNLTLYGFSGPFIAAGMERFGVRKMMVYGMILLVSSIAASLVMTHIWQLHLIWGIIISLGSGVFLTVLSATVANRWFEQKRGMVLGLLMASTAAGQMVFLPLLSYLIQAYSWRIALSLFLGLGVLMIPLIAFWMRERPSDKGLLPYGAADDKPPMPSDTRKKDPVSAAFEGLWAGVRSVPFWLLAASFFICGASSTGLIGTHFIPASSHHGIPEVQAAGLFAFMGIFNIIGTIFSGWLSDRFDNRWLLFWFYGLRGLSLLLLPYLFDLKSYVLFMVFAVFYGLDWIATVPPTVRLAADHFGKERGIVIYGWLFAAHQLGSGAAAYLGGYIYEQYHSYTLSFIFAGLLCIVATLFVFSVRKKPQSRPLNA</sequence>
<accession>A0A0U2ILB3</accession>
<dbReference type="SUPFAM" id="SSF103473">
    <property type="entry name" value="MFS general substrate transporter"/>
    <property type="match status" value="1"/>
</dbReference>
<dbReference type="PROSITE" id="PS50850">
    <property type="entry name" value="MFS"/>
    <property type="match status" value="1"/>
</dbReference>
<dbReference type="AlphaFoldDB" id="A0A0U2ILB3"/>
<protein>
    <submittedName>
        <fullName evidence="6">MFS transporter</fullName>
    </submittedName>
</protein>
<dbReference type="EMBL" id="CP013652">
    <property type="protein sequence ID" value="ALS20443.1"/>
    <property type="molecule type" value="Genomic_DNA"/>
</dbReference>
<dbReference type="RefSeq" id="WP_137670643.1">
    <property type="nucleotide sequence ID" value="NZ_BJCS01000008.1"/>
</dbReference>
<dbReference type="STRING" id="162209.IJ22_00510"/>
<dbReference type="InterPro" id="IPR020846">
    <property type="entry name" value="MFS_dom"/>
</dbReference>
<keyword evidence="3" id="KW-0812">Transmembrane</keyword>
<dbReference type="KEGG" id="pnp:IJ22_00510"/>
<reference evidence="7" key="1">
    <citation type="submission" date="2015-12" db="EMBL/GenBank/DDBJ databases">
        <title>Complete genome sequences of two moderately thermophilic Paenibacillus species.</title>
        <authorList>
            <person name="Butler R.III."/>
            <person name="Wang J."/>
            <person name="Stark B.C."/>
            <person name="Pombert J.-F."/>
        </authorList>
    </citation>
    <scope>NUCLEOTIDE SEQUENCE [LARGE SCALE GENOMIC DNA]</scope>
    <source>
        <strain evidence="7">32O-Y</strain>
    </source>
</reference>
<keyword evidence="5" id="KW-0472">Membrane</keyword>
<keyword evidence="7" id="KW-1185">Reference proteome</keyword>
<dbReference type="PANTHER" id="PTHR11360:SF290">
    <property type="entry name" value="MONOCARBOXYLATE MFS PERMEASE"/>
    <property type="match status" value="1"/>
</dbReference>
<comment type="subcellular location">
    <subcellularLocation>
        <location evidence="1">Cell membrane</location>
        <topology evidence="1">Multi-pass membrane protein</topology>
    </subcellularLocation>
</comment>
<dbReference type="CDD" id="cd17355">
    <property type="entry name" value="MFS_YcxA_like"/>
    <property type="match status" value="1"/>
</dbReference>
<name>A0A0U2ILB3_9BACL</name>
<dbReference type="PATRIC" id="fig|162209.4.peg.45"/>
<keyword evidence="4" id="KW-1133">Transmembrane helix</keyword>
<reference evidence="6 7" key="2">
    <citation type="journal article" date="2016" name="Genome Announc.">
        <title>Complete Genome Sequences of Two Interactive Moderate Thermophiles, Paenibacillus napthalenovorans 32O-Y and Paenibacillus sp. 32O-W.</title>
        <authorList>
            <person name="Butler R.R.III."/>
            <person name="Wang J."/>
            <person name="Stark B.C."/>
            <person name="Pombert J.F."/>
        </authorList>
    </citation>
    <scope>NUCLEOTIDE SEQUENCE [LARGE SCALE GENOMIC DNA]</scope>
    <source>
        <strain evidence="6 7">32O-Y</strain>
    </source>
</reference>
<dbReference type="Pfam" id="PF07690">
    <property type="entry name" value="MFS_1"/>
    <property type="match status" value="1"/>
</dbReference>
<dbReference type="GO" id="GO:0005886">
    <property type="term" value="C:plasma membrane"/>
    <property type="evidence" value="ECO:0007669"/>
    <property type="project" value="UniProtKB-SubCell"/>
</dbReference>
<dbReference type="OrthoDB" id="182417at2"/>
<evidence type="ECO:0000256" key="2">
    <source>
        <dbReference type="ARBA" id="ARBA00022448"/>
    </source>
</evidence>
<dbReference type="InterPro" id="IPR036259">
    <property type="entry name" value="MFS_trans_sf"/>
</dbReference>
<evidence type="ECO:0000313" key="6">
    <source>
        <dbReference type="EMBL" id="ALS20443.1"/>
    </source>
</evidence>
<dbReference type="Proteomes" id="UP000061660">
    <property type="component" value="Chromosome"/>
</dbReference>
<evidence type="ECO:0000256" key="1">
    <source>
        <dbReference type="ARBA" id="ARBA00004651"/>
    </source>
</evidence>
<evidence type="ECO:0000256" key="3">
    <source>
        <dbReference type="ARBA" id="ARBA00022692"/>
    </source>
</evidence>
<dbReference type="InterPro" id="IPR011701">
    <property type="entry name" value="MFS"/>
</dbReference>
<dbReference type="Gene3D" id="1.20.1250.20">
    <property type="entry name" value="MFS general substrate transporter like domains"/>
    <property type="match status" value="2"/>
</dbReference>
<evidence type="ECO:0000256" key="4">
    <source>
        <dbReference type="ARBA" id="ARBA00022989"/>
    </source>
</evidence>
<evidence type="ECO:0000313" key="7">
    <source>
        <dbReference type="Proteomes" id="UP000061660"/>
    </source>
</evidence>